<evidence type="ECO:0000313" key="2">
    <source>
        <dbReference type="Proteomes" id="UP001060085"/>
    </source>
</evidence>
<accession>A0ACC0BHR5</accession>
<proteinExistence type="predicted"/>
<protein>
    <submittedName>
        <fullName evidence="1">Uncharacterized protein</fullName>
    </submittedName>
</protein>
<keyword evidence="2" id="KW-1185">Reference proteome</keyword>
<dbReference type="Proteomes" id="UP001060085">
    <property type="component" value="Linkage Group LG03"/>
</dbReference>
<dbReference type="EMBL" id="CM044703">
    <property type="protein sequence ID" value="KAI5672129.1"/>
    <property type="molecule type" value="Genomic_DNA"/>
</dbReference>
<evidence type="ECO:0000313" key="1">
    <source>
        <dbReference type="EMBL" id="KAI5672129.1"/>
    </source>
</evidence>
<organism evidence="1 2">
    <name type="scientific">Catharanthus roseus</name>
    <name type="common">Madagascar periwinkle</name>
    <name type="synonym">Vinca rosea</name>
    <dbReference type="NCBI Taxonomy" id="4058"/>
    <lineage>
        <taxon>Eukaryota</taxon>
        <taxon>Viridiplantae</taxon>
        <taxon>Streptophyta</taxon>
        <taxon>Embryophyta</taxon>
        <taxon>Tracheophyta</taxon>
        <taxon>Spermatophyta</taxon>
        <taxon>Magnoliopsida</taxon>
        <taxon>eudicotyledons</taxon>
        <taxon>Gunneridae</taxon>
        <taxon>Pentapetalae</taxon>
        <taxon>asterids</taxon>
        <taxon>lamiids</taxon>
        <taxon>Gentianales</taxon>
        <taxon>Apocynaceae</taxon>
        <taxon>Rauvolfioideae</taxon>
        <taxon>Vinceae</taxon>
        <taxon>Catharanthinae</taxon>
        <taxon>Catharanthus</taxon>
    </lineage>
</organism>
<gene>
    <name evidence="1" type="ORF">M9H77_12493</name>
</gene>
<comment type="caution">
    <text evidence="1">The sequence shown here is derived from an EMBL/GenBank/DDBJ whole genome shotgun (WGS) entry which is preliminary data.</text>
</comment>
<name>A0ACC0BHR5_CATRO</name>
<sequence length="111" mass="13037">MDPFEDYLQENDVYDGNEDPNTFDEFLKPEEYIDHGQLFTTDRIFNSKVELVDWAKETAMKGNTNLIINRYPKSRTSDQNTRNQELTMKKKKLQSKSGGLTRKKYVAVHLN</sequence>
<reference evidence="2" key="1">
    <citation type="journal article" date="2023" name="Nat. Plants">
        <title>Single-cell RNA sequencing provides a high-resolution roadmap for understanding the multicellular compartmentation of specialized metabolism.</title>
        <authorList>
            <person name="Sun S."/>
            <person name="Shen X."/>
            <person name="Li Y."/>
            <person name="Li Y."/>
            <person name="Wang S."/>
            <person name="Li R."/>
            <person name="Zhang H."/>
            <person name="Shen G."/>
            <person name="Guo B."/>
            <person name="Wei J."/>
            <person name="Xu J."/>
            <person name="St-Pierre B."/>
            <person name="Chen S."/>
            <person name="Sun C."/>
        </authorList>
    </citation>
    <scope>NUCLEOTIDE SEQUENCE [LARGE SCALE GENOMIC DNA]</scope>
</reference>